<feature type="transmembrane region" description="Helical" evidence="1">
    <location>
        <begin position="116"/>
        <end position="135"/>
    </location>
</feature>
<feature type="transmembrane region" description="Helical" evidence="1">
    <location>
        <begin position="42"/>
        <end position="60"/>
    </location>
</feature>
<comment type="caution">
    <text evidence="3">The sequence shown here is derived from an EMBL/GenBank/DDBJ whole genome shotgun (WGS) entry which is preliminary data.</text>
</comment>
<proteinExistence type="predicted"/>
<feature type="transmembrane region" description="Helical" evidence="1">
    <location>
        <begin position="81"/>
        <end position="110"/>
    </location>
</feature>
<sequence length="154" mass="16785">MFNKVGVGMGGILLLASGVIFWQSFSFEYYSDLGPGPGLFPRWLSASLIVLSVLYIIGSLRGERVRWSEVLPKGKDLFNVLMVLVSVIVFMLLLNPAGFIAAGSVMLMLLLMRTYVWYKAAAISVGTCVLLYAAFSLGLDVPLPTGDVWDWIGG</sequence>
<gene>
    <name evidence="3" type="ORF">PAESOLCIP111_03445</name>
</gene>
<dbReference type="Pfam" id="PF07331">
    <property type="entry name" value="TctB"/>
    <property type="match status" value="1"/>
</dbReference>
<organism evidence="3 4">
    <name type="scientific">Paenibacillus solanacearum</name>
    <dbReference type="NCBI Taxonomy" id="2048548"/>
    <lineage>
        <taxon>Bacteria</taxon>
        <taxon>Bacillati</taxon>
        <taxon>Bacillota</taxon>
        <taxon>Bacilli</taxon>
        <taxon>Bacillales</taxon>
        <taxon>Paenibacillaceae</taxon>
        <taxon>Paenibacillus</taxon>
    </lineage>
</organism>
<evidence type="ECO:0000259" key="2">
    <source>
        <dbReference type="Pfam" id="PF07331"/>
    </source>
</evidence>
<dbReference type="EMBL" id="CAJVAS010000014">
    <property type="protein sequence ID" value="CAG7633093.1"/>
    <property type="molecule type" value="Genomic_DNA"/>
</dbReference>
<evidence type="ECO:0000256" key="1">
    <source>
        <dbReference type="SAM" id="Phobius"/>
    </source>
</evidence>
<dbReference type="RefSeq" id="WP_218093193.1">
    <property type="nucleotide sequence ID" value="NZ_CAJVAS010000014.1"/>
</dbReference>
<dbReference type="InterPro" id="IPR009936">
    <property type="entry name" value="DUF1468"/>
</dbReference>
<dbReference type="Proteomes" id="UP000693672">
    <property type="component" value="Unassembled WGS sequence"/>
</dbReference>
<keyword evidence="4" id="KW-1185">Reference proteome</keyword>
<protein>
    <recommendedName>
        <fullName evidence="2">DUF1468 domain-containing protein</fullName>
    </recommendedName>
</protein>
<keyword evidence="1" id="KW-1133">Transmembrane helix</keyword>
<keyword evidence="1" id="KW-0812">Transmembrane</keyword>
<reference evidence="3" key="1">
    <citation type="submission" date="2021-06" db="EMBL/GenBank/DDBJ databases">
        <authorList>
            <person name="Criscuolo A."/>
        </authorList>
    </citation>
    <scope>NUCLEOTIDE SEQUENCE</scope>
    <source>
        <strain evidence="3">CIP111600</strain>
    </source>
</reference>
<keyword evidence="1" id="KW-0472">Membrane</keyword>
<name>A0A916K2J3_9BACL</name>
<evidence type="ECO:0000313" key="3">
    <source>
        <dbReference type="EMBL" id="CAG7633093.1"/>
    </source>
</evidence>
<feature type="domain" description="DUF1468" evidence="2">
    <location>
        <begin position="9"/>
        <end position="144"/>
    </location>
</feature>
<accession>A0A916K2J3</accession>
<evidence type="ECO:0000313" key="4">
    <source>
        <dbReference type="Proteomes" id="UP000693672"/>
    </source>
</evidence>
<dbReference type="AlphaFoldDB" id="A0A916K2J3"/>